<dbReference type="PANTHER" id="PTHR47199:SF2">
    <property type="entry name" value="PHOTOSYSTEM II STABILITY_ASSEMBLY FACTOR HCF136, CHLOROPLASTIC"/>
    <property type="match status" value="1"/>
</dbReference>
<dbReference type="SUPFAM" id="SSF110296">
    <property type="entry name" value="Oligoxyloglucan reducing end-specific cellobiohydrolase"/>
    <property type="match status" value="1"/>
</dbReference>
<evidence type="ECO:0000313" key="2">
    <source>
        <dbReference type="Proteomes" id="UP000277579"/>
    </source>
</evidence>
<evidence type="ECO:0008006" key="3">
    <source>
        <dbReference type="Google" id="ProtNLM"/>
    </source>
</evidence>
<proteinExistence type="predicted"/>
<dbReference type="AlphaFoldDB" id="A0A495MI15"/>
<dbReference type="InterPro" id="IPR015943">
    <property type="entry name" value="WD40/YVTN_repeat-like_dom_sf"/>
</dbReference>
<keyword evidence="2" id="KW-1185">Reference proteome</keyword>
<name>A0A495MI15_9FLAO</name>
<evidence type="ECO:0000313" key="1">
    <source>
        <dbReference type="EMBL" id="RKS25090.1"/>
    </source>
</evidence>
<gene>
    <name evidence="1" type="ORF">CLV94_0120</name>
</gene>
<dbReference type="Proteomes" id="UP000277579">
    <property type="component" value="Unassembled WGS sequence"/>
</dbReference>
<protein>
    <recommendedName>
        <fullName evidence="3">Oxidoreductase</fullName>
    </recommendedName>
</protein>
<dbReference type="Gene3D" id="2.130.10.10">
    <property type="entry name" value="YVTN repeat-like/Quinoprotein amine dehydrogenase"/>
    <property type="match status" value="1"/>
</dbReference>
<dbReference type="RefSeq" id="WP_121374524.1">
    <property type="nucleotide sequence ID" value="NZ_RBLC01000001.1"/>
</dbReference>
<dbReference type="PANTHER" id="PTHR47199">
    <property type="entry name" value="PHOTOSYSTEM II STABILITY/ASSEMBLY FACTOR HCF136, CHLOROPLASTIC"/>
    <property type="match status" value="1"/>
</dbReference>
<comment type="caution">
    <text evidence="1">The sequence shown here is derived from an EMBL/GenBank/DDBJ whole genome shotgun (WGS) entry which is preliminary data.</text>
</comment>
<dbReference type="OrthoDB" id="9813892at2"/>
<organism evidence="1 2">
    <name type="scientific">Flavobacterium endophyticum</name>
    <dbReference type="NCBI Taxonomy" id="1540163"/>
    <lineage>
        <taxon>Bacteria</taxon>
        <taxon>Pseudomonadati</taxon>
        <taxon>Bacteroidota</taxon>
        <taxon>Flavobacteriia</taxon>
        <taxon>Flavobacteriales</taxon>
        <taxon>Flavobacteriaceae</taxon>
        <taxon>Flavobacterium</taxon>
    </lineage>
</organism>
<reference evidence="1 2" key="1">
    <citation type="submission" date="2018-10" db="EMBL/GenBank/DDBJ databases">
        <title>Genomic Encyclopedia of Archaeal and Bacterial Type Strains, Phase II (KMG-II): from individual species to whole genera.</title>
        <authorList>
            <person name="Goeker M."/>
        </authorList>
    </citation>
    <scope>NUCLEOTIDE SEQUENCE [LARGE SCALE GENOMIC DNA]</scope>
    <source>
        <strain evidence="1 2">DSM 29537</strain>
    </source>
</reference>
<dbReference type="EMBL" id="RBLC01000001">
    <property type="protein sequence ID" value="RKS25090.1"/>
    <property type="molecule type" value="Genomic_DNA"/>
</dbReference>
<accession>A0A495MI15</accession>
<sequence>MKNILYVLLLPLLFSECKHEIKSEKSDYFSSVTIDTLLLDTISIRAIIADNGKIWYAADKGRYGYYDIATKERFQETISKDSINPEFRSIAKNSGSIFMMSVGTPGLLYKVAKDGSGTKLVYKDDNEKTFFDSMQFWNDKDGIAIGDPTDSCFSVIITRDSGNTWNKIPCDKLPKIVSGEAAFAASNTNLVVKNNIAWIVSGGKKARIFYTSDKGDSWEVFNTPIVQGEAMTGIFSADFYDENIGFAVGGNYEKPELNSKNKALTINGGKTWTLIGENTGFGYASCVQFVPESGGKQIVAVGHSGLYYSSDNGSTWKQFSKDKDLYTIRFIDNHTAIAAGKNKIIKIQFKK</sequence>